<dbReference type="CDD" id="cd02642">
    <property type="entry name" value="R3H_encore_like"/>
    <property type="match status" value="1"/>
</dbReference>
<feature type="compositionally biased region" description="Polar residues" evidence="1">
    <location>
        <begin position="43"/>
        <end position="56"/>
    </location>
</feature>
<feature type="compositionally biased region" description="Low complexity" evidence="1">
    <location>
        <begin position="147"/>
        <end position="158"/>
    </location>
</feature>
<keyword evidence="4" id="KW-1185">Reference proteome</keyword>
<dbReference type="InterPro" id="IPR036867">
    <property type="entry name" value="R3H_dom_sf"/>
</dbReference>
<feature type="region of interest" description="Disordered" evidence="1">
    <location>
        <begin position="728"/>
        <end position="896"/>
    </location>
</feature>
<feature type="compositionally biased region" description="Gly residues" evidence="1">
    <location>
        <begin position="1016"/>
        <end position="1027"/>
    </location>
</feature>
<feature type="compositionally biased region" description="Low complexity" evidence="1">
    <location>
        <begin position="773"/>
        <end position="798"/>
    </location>
</feature>
<reference evidence="4" key="1">
    <citation type="submission" date="2016-09" db="EMBL/GenBank/DDBJ databases">
        <authorList>
            <person name="Jeantristanb JTB J.-T."/>
            <person name="Ricardo R."/>
        </authorList>
    </citation>
    <scope>NUCLEOTIDE SEQUENCE [LARGE SCALE GENOMIC DNA]</scope>
</reference>
<feature type="region of interest" description="Disordered" evidence="1">
    <location>
        <begin position="374"/>
        <end position="449"/>
    </location>
</feature>
<feature type="compositionally biased region" description="Polar residues" evidence="1">
    <location>
        <begin position="374"/>
        <end position="383"/>
    </location>
</feature>
<feature type="compositionally biased region" description="Low complexity" evidence="1">
    <location>
        <begin position="114"/>
        <end position="135"/>
    </location>
</feature>
<feature type="compositionally biased region" description="Low complexity" evidence="1">
    <location>
        <begin position="616"/>
        <end position="626"/>
    </location>
</feature>
<dbReference type="OrthoDB" id="278430at2759"/>
<evidence type="ECO:0000259" key="2">
    <source>
        <dbReference type="PROSITE" id="PS51673"/>
    </source>
</evidence>
<dbReference type="STRING" id="269621.A0A238F806"/>
<dbReference type="Gene3D" id="3.30.1370.50">
    <property type="entry name" value="R3H-like domain"/>
    <property type="match status" value="1"/>
</dbReference>
<feature type="compositionally biased region" description="Low complexity" evidence="1">
    <location>
        <begin position="674"/>
        <end position="693"/>
    </location>
</feature>
<dbReference type="InterPro" id="IPR051937">
    <property type="entry name" value="R3H_domain_containing"/>
</dbReference>
<gene>
    <name evidence="3" type="ORF">BQ2448_5862</name>
</gene>
<feature type="compositionally biased region" description="Low complexity" evidence="1">
    <location>
        <begin position="886"/>
        <end position="896"/>
    </location>
</feature>
<feature type="compositionally biased region" description="Basic and acidic residues" evidence="1">
    <location>
        <begin position="808"/>
        <end position="824"/>
    </location>
</feature>
<feature type="compositionally biased region" description="Low complexity" evidence="1">
    <location>
        <begin position="391"/>
        <end position="403"/>
    </location>
</feature>
<feature type="region of interest" description="Disordered" evidence="1">
    <location>
        <begin position="83"/>
        <end position="244"/>
    </location>
</feature>
<dbReference type="Pfam" id="PF12752">
    <property type="entry name" value="SUZ"/>
    <property type="match status" value="1"/>
</dbReference>
<feature type="region of interest" description="Disordered" evidence="1">
    <location>
        <begin position="572"/>
        <end position="693"/>
    </location>
</feature>
<feature type="compositionally biased region" description="Low complexity" evidence="1">
    <location>
        <begin position="196"/>
        <end position="206"/>
    </location>
</feature>
<dbReference type="AlphaFoldDB" id="A0A238F806"/>
<dbReference type="EMBL" id="FMSP01000001">
    <property type="protein sequence ID" value="SCV67216.1"/>
    <property type="molecule type" value="Genomic_DNA"/>
</dbReference>
<feature type="compositionally biased region" description="Polar residues" evidence="1">
    <location>
        <begin position="99"/>
        <end position="113"/>
    </location>
</feature>
<proteinExistence type="predicted"/>
<dbReference type="PROSITE" id="PS51673">
    <property type="entry name" value="SUZ"/>
    <property type="match status" value="1"/>
</dbReference>
<feature type="compositionally biased region" description="Polar residues" evidence="1">
    <location>
        <begin position="466"/>
        <end position="483"/>
    </location>
</feature>
<dbReference type="InterPro" id="IPR024771">
    <property type="entry name" value="SUZ"/>
</dbReference>
<dbReference type="Proteomes" id="UP000198372">
    <property type="component" value="Unassembled WGS sequence"/>
</dbReference>
<feature type="region of interest" description="Disordered" evidence="1">
    <location>
        <begin position="971"/>
        <end position="1044"/>
    </location>
</feature>
<dbReference type="PANTHER" id="PTHR15672">
    <property type="entry name" value="CAMP-REGULATED PHOSPHOPROTEIN 21 RELATED R3H DOMAIN CONTAINING PROTEIN"/>
    <property type="match status" value="1"/>
</dbReference>
<dbReference type="PANTHER" id="PTHR15672:SF8">
    <property type="entry name" value="PROTEIN ENCORE"/>
    <property type="match status" value="1"/>
</dbReference>
<feature type="compositionally biased region" description="Pro residues" evidence="1">
    <location>
        <begin position="633"/>
        <end position="650"/>
    </location>
</feature>
<feature type="compositionally biased region" description="Low complexity" evidence="1">
    <location>
        <begin position="732"/>
        <end position="742"/>
    </location>
</feature>
<dbReference type="SUPFAM" id="SSF82708">
    <property type="entry name" value="R3H domain"/>
    <property type="match status" value="1"/>
</dbReference>
<organism evidence="3 4">
    <name type="scientific">Microbotryum intermedium</name>
    <dbReference type="NCBI Taxonomy" id="269621"/>
    <lineage>
        <taxon>Eukaryota</taxon>
        <taxon>Fungi</taxon>
        <taxon>Dikarya</taxon>
        <taxon>Basidiomycota</taxon>
        <taxon>Pucciniomycotina</taxon>
        <taxon>Microbotryomycetes</taxon>
        <taxon>Microbotryales</taxon>
        <taxon>Microbotryaceae</taxon>
        <taxon>Microbotryum</taxon>
    </lineage>
</organism>
<evidence type="ECO:0000313" key="3">
    <source>
        <dbReference type="EMBL" id="SCV67216.1"/>
    </source>
</evidence>
<feature type="compositionally biased region" description="Polar residues" evidence="1">
    <location>
        <begin position="743"/>
        <end position="753"/>
    </location>
</feature>
<feature type="compositionally biased region" description="Low complexity" evidence="1">
    <location>
        <begin position="1"/>
        <end position="34"/>
    </location>
</feature>
<evidence type="ECO:0000256" key="1">
    <source>
        <dbReference type="SAM" id="MobiDB-lite"/>
    </source>
</evidence>
<feature type="region of interest" description="Disordered" evidence="1">
    <location>
        <begin position="1"/>
        <end position="69"/>
    </location>
</feature>
<protein>
    <submittedName>
        <fullName evidence="3">BQ2448_5862 protein</fullName>
    </submittedName>
</protein>
<feature type="compositionally biased region" description="Polar residues" evidence="1">
    <location>
        <begin position="865"/>
        <end position="877"/>
    </location>
</feature>
<feature type="region of interest" description="Disordered" evidence="1">
    <location>
        <begin position="466"/>
        <end position="504"/>
    </location>
</feature>
<name>A0A238F806_9BASI</name>
<dbReference type="GO" id="GO:0003676">
    <property type="term" value="F:nucleic acid binding"/>
    <property type="evidence" value="ECO:0007669"/>
    <property type="project" value="InterPro"/>
</dbReference>
<accession>A0A238F806</accession>
<sequence>MEAVKATARSADASSSTTPASTSSSPVRRASSSSARKEATVDPDSSITVSGINSGRTLHEATAGHTSASASAVVVNVAPSQPGPAKIKLLQRPVKSKQTEQTSHLMDESSTVDRSSSLEPSSSAPRSPADAAHARALGEGQSASNRPTTTPSQATPSQLEAQPLSPSVKTSSGPTSDDGYPDGDGSSDGGPERPRTPSATSSTSELDPSDPAPSLAPPRDLVSRTREPTITAEGPSPSPGEDVPVLDHVLLSALQNPRDRILLLRAEVEMERFVSHPSAIRLPLSPPHFQPNLNSYQRLLIHRLADIFGITREVEAAPQQNWVPPGAPVPGIVVLVKGPATKLPASKLASIVAPPSTASTSSAAPALVHAIVSSNEASTSTTRHSSDSESPARGGSPSSLSSNAPPPPTQPQVFKILPRSVHKSRSTASSPAAGDDESTGRGKARRELTLEEREAAYREARERIFAQQSETKPAGSTSTQPTSIVVDAAPGLTRPSSAGSTYSRGSAAASIAGSRAESTTSSYHSGYHPGPASAASMFYPIPSSSSSSSSLLSRSSWAPSLRPSAPSFDPSLGWIPQGYEHDPYQQPPPQHQHNYYGGPSASAGLAPPNQFHRQTPSHPSSPSTNPYANGAVLPPPPPPLPHPNHAPHPHPTFATAPASEAYGTGPAASAWATPRPSHALPSPSLSTSSGSSYQSMGLNAKVASGGSNQRLGQEGSYLMRFPEGGVVPYHGSSLESGSTNSSQASLHSTSQGSAAPPPSEPTRLSTISRNGERLASPASSLSPNARPLSSVASIESSSSGGGKAKKTLIREGTVKGKGKEHAGEVVDAPSDALSASNLKSLHPSLPIKPEWTSNSNGVHRASPDAPSQSGSTHSAPSAQPPATMRASPSAAYTTAPPQFLQSGYHTQLFRPPSSMAPTHAYAAAPNGYQPLDWYSTYPHASAPSLSADPGYPYYADHGGFAPGAGGSFSVAASPLSPPNEMRRPPPRSTELFDPNKPLNGSSAAGMRPARGRATIRGGGAGGHGVGVRAGPPAGLEHATEGLRL</sequence>
<feature type="domain" description="SUZ" evidence="2">
    <location>
        <begin position="395"/>
        <end position="469"/>
    </location>
</feature>
<evidence type="ECO:0000313" key="4">
    <source>
        <dbReference type="Proteomes" id="UP000198372"/>
    </source>
</evidence>